<protein>
    <recommendedName>
        <fullName evidence="5">hydroxyacylglutathione hydrolase</fullName>
        <ecNumber evidence="5">3.1.2.6</ecNumber>
    </recommendedName>
    <alternativeName>
        <fullName evidence="9">Glyoxalase II</fullName>
    </alternativeName>
</protein>
<sequence>MRVVVVPVLSDNYAYLLIDDTTKEAAAVDPAEAHLVLAQAAKEGVKVVSVLTTHHHYDHAGGNTEMAQKVPGMKVYGGELDNVTACTHPLSHGDEFTVGGIKVAALHTPGHTRGSISYFCTDGDDQAVFTGDTLFVGGCGRIFESTPADLYNSLTEVLGRLPETTQVYVGHEYTVKNLEFATSVDKKNDSLATMLEWAKEQKVQRKFTVPTTIQNEWLINPFMRSGRDEMKSVCPGCSPVEVFARLRKQKDNF</sequence>
<accession>A0A7S1SDQ0</accession>
<dbReference type="PANTHER" id="PTHR11935">
    <property type="entry name" value="BETA LACTAMASE DOMAIN"/>
    <property type="match status" value="1"/>
</dbReference>
<dbReference type="InterPro" id="IPR035680">
    <property type="entry name" value="Clx_II_MBL"/>
</dbReference>
<proteinExistence type="inferred from homology"/>
<dbReference type="GO" id="GO:0046872">
    <property type="term" value="F:metal ion binding"/>
    <property type="evidence" value="ECO:0007669"/>
    <property type="project" value="UniProtKB-KW"/>
</dbReference>
<gene>
    <name evidence="11" type="ORF">ACAT0790_LOCUS68686</name>
</gene>
<organism evidence="11">
    <name type="scientific">Alexandrium catenella</name>
    <name type="common">Red tide dinoflagellate</name>
    <name type="synonym">Gonyaulax catenella</name>
    <dbReference type="NCBI Taxonomy" id="2925"/>
    <lineage>
        <taxon>Eukaryota</taxon>
        <taxon>Sar</taxon>
        <taxon>Alveolata</taxon>
        <taxon>Dinophyceae</taxon>
        <taxon>Gonyaulacales</taxon>
        <taxon>Pyrocystaceae</taxon>
        <taxon>Alexandrium</taxon>
    </lineage>
</organism>
<evidence type="ECO:0000256" key="6">
    <source>
        <dbReference type="ARBA" id="ARBA00022723"/>
    </source>
</evidence>
<dbReference type="SMART" id="SM00849">
    <property type="entry name" value="Lactamase_B"/>
    <property type="match status" value="1"/>
</dbReference>
<evidence type="ECO:0000313" key="11">
    <source>
        <dbReference type="EMBL" id="CAD9191911.1"/>
    </source>
</evidence>
<dbReference type="InterPro" id="IPR017782">
    <property type="entry name" value="Hydroxyacylglutathione_Hdrlase"/>
</dbReference>
<dbReference type="InterPro" id="IPR032282">
    <property type="entry name" value="HAGH_C"/>
</dbReference>
<name>A0A7S1SDQ0_ALECA</name>
<dbReference type="Gene3D" id="3.60.15.10">
    <property type="entry name" value="Ribonuclease Z/Hydroxyacylglutathione hydrolase-like"/>
    <property type="match status" value="1"/>
</dbReference>
<dbReference type="PANTHER" id="PTHR11935:SF94">
    <property type="entry name" value="TENZING NORGAY, ISOFORM C"/>
    <property type="match status" value="1"/>
</dbReference>
<dbReference type="PIRSF" id="PIRSF005457">
    <property type="entry name" value="Glx"/>
    <property type="match status" value="1"/>
</dbReference>
<evidence type="ECO:0000256" key="8">
    <source>
        <dbReference type="ARBA" id="ARBA00022833"/>
    </source>
</evidence>
<dbReference type="EC" id="3.1.2.6" evidence="5"/>
<keyword evidence="8" id="KW-0862">Zinc</keyword>
<dbReference type="GO" id="GO:0004416">
    <property type="term" value="F:hydroxyacylglutathione hydrolase activity"/>
    <property type="evidence" value="ECO:0007669"/>
    <property type="project" value="UniProtKB-EC"/>
</dbReference>
<evidence type="ECO:0000256" key="5">
    <source>
        <dbReference type="ARBA" id="ARBA00011917"/>
    </source>
</evidence>
<evidence type="ECO:0000256" key="7">
    <source>
        <dbReference type="ARBA" id="ARBA00022801"/>
    </source>
</evidence>
<dbReference type="NCBIfam" id="TIGR03413">
    <property type="entry name" value="GSH_gloB"/>
    <property type="match status" value="1"/>
</dbReference>
<evidence type="ECO:0000256" key="3">
    <source>
        <dbReference type="ARBA" id="ARBA00004963"/>
    </source>
</evidence>
<evidence type="ECO:0000259" key="10">
    <source>
        <dbReference type="SMART" id="SM00849"/>
    </source>
</evidence>
<keyword evidence="6" id="KW-0479">Metal-binding</keyword>
<keyword evidence="7" id="KW-0378">Hydrolase</keyword>
<comment type="similarity">
    <text evidence="4">Belongs to the metallo-beta-lactamase superfamily. Glyoxalase II family.</text>
</comment>
<reference evidence="11" key="1">
    <citation type="submission" date="2021-01" db="EMBL/GenBank/DDBJ databases">
        <authorList>
            <person name="Corre E."/>
            <person name="Pelletier E."/>
            <person name="Niang G."/>
            <person name="Scheremetjew M."/>
            <person name="Finn R."/>
            <person name="Kale V."/>
            <person name="Holt S."/>
            <person name="Cochrane G."/>
            <person name="Meng A."/>
            <person name="Brown T."/>
            <person name="Cohen L."/>
        </authorList>
    </citation>
    <scope>NUCLEOTIDE SEQUENCE</scope>
    <source>
        <strain evidence="11">OF101</strain>
    </source>
</reference>
<comment type="cofactor">
    <cofactor evidence="2">
        <name>Zn(2+)</name>
        <dbReference type="ChEBI" id="CHEBI:29105"/>
    </cofactor>
</comment>
<dbReference type="Pfam" id="PF16123">
    <property type="entry name" value="HAGH_C"/>
    <property type="match status" value="1"/>
</dbReference>
<dbReference type="SUPFAM" id="SSF56281">
    <property type="entry name" value="Metallo-hydrolase/oxidoreductase"/>
    <property type="match status" value="1"/>
</dbReference>
<comment type="pathway">
    <text evidence="3">Secondary metabolite metabolism; methylglyoxal degradation; (R)-lactate from methylglyoxal: step 2/2.</text>
</comment>
<comment type="catalytic activity">
    <reaction evidence="1">
        <text>an S-(2-hydroxyacyl)glutathione + H2O = a 2-hydroxy carboxylate + glutathione + H(+)</text>
        <dbReference type="Rhea" id="RHEA:21864"/>
        <dbReference type="ChEBI" id="CHEBI:15377"/>
        <dbReference type="ChEBI" id="CHEBI:15378"/>
        <dbReference type="ChEBI" id="CHEBI:57925"/>
        <dbReference type="ChEBI" id="CHEBI:58896"/>
        <dbReference type="ChEBI" id="CHEBI:71261"/>
        <dbReference type="EC" id="3.1.2.6"/>
    </reaction>
</comment>
<evidence type="ECO:0000256" key="1">
    <source>
        <dbReference type="ARBA" id="ARBA00001623"/>
    </source>
</evidence>
<dbReference type="GO" id="GO:0019243">
    <property type="term" value="P:methylglyoxal catabolic process to D-lactate via S-lactoyl-glutathione"/>
    <property type="evidence" value="ECO:0007669"/>
    <property type="project" value="InterPro"/>
</dbReference>
<dbReference type="EMBL" id="HBGE01115096">
    <property type="protein sequence ID" value="CAD9191911.1"/>
    <property type="molecule type" value="Transcribed_RNA"/>
</dbReference>
<dbReference type="InterPro" id="IPR036866">
    <property type="entry name" value="RibonucZ/Hydroxyglut_hydro"/>
</dbReference>
<evidence type="ECO:0000256" key="9">
    <source>
        <dbReference type="ARBA" id="ARBA00031044"/>
    </source>
</evidence>
<feature type="domain" description="Metallo-beta-lactamase" evidence="10">
    <location>
        <begin position="11"/>
        <end position="171"/>
    </location>
</feature>
<dbReference type="InterPro" id="IPR001279">
    <property type="entry name" value="Metallo-B-lactamas"/>
</dbReference>
<evidence type="ECO:0000256" key="2">
    <source>
        <dbReference type="ARBA" id="ARBA00001947"/>
    </source>
</evidence>
<dbReference type="AlphaFoldDB" id="A0A7S1SDQ0"/>
<dbReference type="CDD" id="cd07723">
    <property type="entry name" value="hydroxyacylglutathione_hydrolase_MBL-fold"/>
    <property type="match status" value="1"/>
</dbReference>
<dbReference type="HAMAP" id="MF_01374">
    <property type="entry name" value="Glyoxalase_2"/>
    <property type="match status" value="1"/>
</dbReference>
<dbReference type="Pfam" id="PF00753">
    <property type="entry name" value="Lactamase_B"/>
    <property type="match status" value="1"/>
</dbReference>
<evidence type="ECO:0000256" key="4">
    <source>
        <dbReference type="ARBA" id="ARBA00006759"/>
    </source>
</evidence>